<dbReference type="RefSeq" id="WP_345160644.1">
    <property type="nucleotide sequence ID" value="NZ_BAABHC010000016.1"/>
</dbReference>
<reference evidence="4" key="1">
    <citation type="journal article" date="2019" name="Int. J. Syst. Evol. Microbiol.">
        <title>The Global Catalogue of Microorganisms (GCM) 10K type strain sequencing project: providing services to taxonomists for standard genome sequencing and annotation.</title>
        <authorList>
            <consortium name="The Broad Institute Genomics Platform"/>
            <consortium name="The Broad Institute Genome Sequencing Center for Infectious Disease"/>
            <person name="Wu L."/>
            <person name="Ma J."/>
        </authorList>
    </citation>
    <scope>NUCLEOTIDE SEQUENCE [LARGE SCALE GENOMIC DNA]</scope>
    <source>
        <strain evidence="4">JCM 17926</strain>
    </source>
</reference>
<dbReference type="Proteomes" id="UP001500552">
    <property type="component" value="Unassembled WGS sequence"/>
</dbReference>
<organism evidence="3 4">
    <name type="scientific">Pontibacter saemangeumensis</name>
    <dbReference type="NCBI Taxonomy" id="1084525"/>
    <lineage>
        <taxon>Bacteria</taxon>
        <taxon>Pseudomonadati</taxon>
        <taxon>Bacteroidota</taxon>
        <taxon>Cytophagia</taxon>
        <taxon>Cytophagales</taxon>
        <taxon>Hymenobacteraceae</taxon>
        <taxon>Pontibacter</taxon>
    </lineage>
</organism>
<keyword evidence="4" id="KW-1185">Reference proteome</keyword>
<dbReference type="Pfam" id="PF13568">
    <property type="entry name" value="OMP_b-brl_2"/>
    <property type="match status" value="1"/>
</dbReference>
<protein>
    <submittedName>
        <fullName evidence="3">Porin family protein</fullName>
    </submittedName>
</protein>
<dbReference type="InterPro" id="IPR025665">
    <property type="entry name" value="Beta-barrel_OMP_2"/>
</dbReference>
<feature type="chain" id="PRO_5045905040" evidence="1">
    <location>
        <begin position="22"/>
        <end position="241"/>
    </location>
</feature>
<evidence type="ECO:0000259" key="2">
    <source>
        <dbReference type="Pfam" id="PF13568"/>
    </source>
</evidence>
<evidence type="ECO:0000313" key="4">
    <source>
        <dbReference type="Proteomes" id="UP001500552"/>
    </source>
</evidence>
<name>A0ABP8LVN1_9BACT</name>
<evidence type="ECO:0000256" key="1">
    <source>
        <dbReference type="SAM" id="SignalP"/>
    </source>
</evidence>
<comment type="caution">
    <text evidence="3">The sequence shown here is derived from an EMBL/GenBank/DDBJ whole genome shotgun (WGS) entry which is preliminary data.</text>
</comment>
<gene>
    <name evidence="3" type="ORF">GCM10023188_33140</name>
</gene>
<sequence>MKKIFLLIAAAFGLVLSDAAAQKRPGYINPSQEFNTQGIDPLRFGIRAGVNVADWEGETMQSVQDLVEMTNGSVSQQMRTGFHIGGFVAIPVAPGFEIEPGLLYSQKGTVLTGKIPMEQLDFLNANVTITNKAEYIDLPVLAKVYIGEGFHIFAGPQVSYLVSNKVKTEAGALGFNALNQEFDIKSSLREVDMAVTGGLGYRFGSGFNISAGYDYGLNSIDKNGSFDTFNRVVKASVGYTF</sequence>
<proteinExistence type="predicted"/>
<dbReference type="EMBL" id="BAABHC010000016">
    <property type="protein sequence ID" value="GAA4438138.1"/>
    <property type="molecule type" value="Genomic_DNA"/>
</dbReference>
<dbReference type="SUPFAM" id="SSF56925">
    <property type="entry name" value="OMPA-like"/>
    <property type="match status" value="1"/>
</dbReference>
<feature type="signal peptide" evidence="1">
    <location>
        <begin position="1"/>
        <end position="21"/>
    </location>
</feature>
<dbReference type="InterPro" id="IPR011250">
    <property type="entry name" value="OMP/PagP_B-barrel"/>
</dbReference>
<keyword evidence="1" id="KW-0732">Signal</keyword>
<feature type="domain" description="Outer membrane protein beta-barrel" evidence="2">
    <location>
        <begin position="31"/>
        <end position="221"/>
    </location>
</feature>
<evidence type="ECO:0000313" key="3">
    <source>
        <dbReference type="EMBL" id="GAA4438138.1"/>
    </source>
</evidence>
<accession>A0ABP8LVN1</accession>